<dbReference type="InterPro" id="IPR007627">
    <property type="entry name" value="RNA_pol_sigma70_r2"/>
</dbReference>
<name>A0A928VPU4_9CYAN</name>
<dbReference type="NCBIfam" id="TIGR02997">
    <property type="entry name" value="Sig70-cyanoRpoD"/>
    <property type="match status" value="1"/>
</dbReference>
<dbReference type="InterPro" id="IPR007630">
    <property type="entry name" value="RNA_pol_sigma70_r4"/>
</dbReference>
<evidence type="ECO:0000256" key="1">
    <source>
        <dbReference type="ARBA" id="ARBA00007788"/>
    </source>
</evidence>
<proteinExistence type="inferred from homology"/>
<evidence type="ECO:0000256" key="3">
    <source>
        <dbReference type="ARBA" id="ARBA00023082"/>
    </source>
</evidence>
<dbReference type="InterPro" id="IPR000943">
    <property type="entry name" value="RNA_pol_sigma70"/>
</dbReference>
<dbReference type="InterPro" id="IPR009042">
    <property type="entry name" value="RNA_pol_sigma70_r1_2"/>
</dbReference>
<dbReference type="InterPro" id="IPR036388">
    <property type="entry name" value="WH-like_DNA-bd_sf"/>
</dbReference>
<dbReference type="PRINTS" id="PR00046">
    <property type="entry name" value="SIGMA70FCT"/>
</dbReference>
<gene>
    <name evidence="7" type="ORF">IQ266_11325</name>
</gene>
<organism evidence="7 8">
    <name type="scientific">Romeriopsis navalis LEGE 11480</name>
    <dbReference type="NCBI Taxonomy" id="2777977"/>
    <lineage>
        <taxon>Bacteria</taxon>
        <taxon>Bacillati</taxon>
        <taxon>Cyanobacteriota</taxon>
        <taxon>Cyanophyceae</taxon>
        <taxon>Leptolyngbyales</taxon>
        <taxon>Leptolyngbyaceae</taxon>
        <taxon>Romeriopsis</taxon>
        <taxon>Romeriopsis navalis</taxon>
    </lineage>
</organism>
<sequence>MPKSAKPTVDSVRQYLQEIGRYPLLTHEQEISYGKQVQSMMQLHSVRDAKTKELDRPLTQPEWAEAADVSEAELQKTLQTGARAKRKLVESNLRLVVSVAKKYQKLNLEMLDLLQEGGIGLQRAAEKFDPLKGYRFSTYSYWWIRQAMTRALSEQSRTIRLPVHMTEKLGKIKKTQRQLAVKLGRQATIVEVAAELDLKPKQVRDCLFQSRQPISLDVKIGSEQNTELGDLLEDGGQTPDEFATVNCLKDDLEKWMLDLTPQQRQVLRLRYGLTSNQPMTLQQISNILNLTRERIRQIEKAAIKRLQQRQENMSSYLAG</sequence>
<comment type="caution">
    <text evidence="7">The sequence shown here is derived from an EMBL/GenBank/DDBJ whole genome shotgun (WGS) entry which is preliminary data.</text>
</comment>
<dbReference type="Gene3D" id="1.10.10.10">
    <property type="entry name" value="Winged helix-like DNA-binding domain superfamily/Winged helix DNA-binding domain"/>
    <property type="match status" value="2"/>
</dbReference>
<dbReference type="PROSITE" id="PS00716">
    <property type="entry name" value="SIGMA70_2"/>
    <property type="match status" value="1"/>
</dbReference>
<dbReference type="NCBIfam" id="TIGR02937">
    <property type="entry name" value="sigma70-ECF"/>
    <property type="match status" value="1"/>
</dbReference>
<protein>
    <submittedName>
        <fullName evidence="7">RpoD/SigA family RNA polymerase sigma factor</fullName>
    </submittedName>
</protein>
<dbReference type="AlphaFoldDB" id="A0A928VPU4"/>
<dbReference type="InterPro" id="IPR017848">
    <property type="entry name" value="RNA_pol_sigma_RpoD/SigA_cyanob"/>
</dbReference>
<comment type="similarity">
    <text evidence="1">Belongs to the sigma-70 factor family.</text>
</comment>
<dbReference type="RefSeq" id="WP_264325147.1">
    <property type="nucleotide sequence ID" value="NZ_JADEXQ010000033.1"/>
</dbReference>
<evidence type="ECO:0000313" key="7">
    <source>
        <dbReference type="EMBL" id="MBE9030322.1"/>
    </source>
</evidence>
<evidence type="ECO:0000256" key="5">
    <source>
        <dbReference type="ARBA" id="ARBA00023163"/>
    </source>
</evidence>
<dbReference type="PANTHER" id="PTHR30603">
    <property type="entry name" value="RNA POLYMERASE SIGMA FACTOR RPO"/>
    <property type="match status" value="1"/>
</dbReference>
<keyword evidence="5" id="KW-0804">Transcription</keyword>
<keyword evidence="2" id="KW-0805">Transcription regulation</keyword>
<dbReference type="InterPro" id="IPR007624">
    <property type="entry name" value="RNA_pol_sigma70_r3"/>
</dbReference>
<evidence type="ECO:0000313" key="8">
    <source>
        <dbReference type="Proteomes" id="UP000625316"/>
    </source>
</evidence>
<dbReference type="CDD" id="cd06171">
    <property type="entry name" value="Sigma70_r4"/>
    <property type="match status" value="1"/>
</dbReference>
<reference evidence="7" key="1">
    <citation type="submission" date="2020-10" db="EMBL/GenBank/DDBJ databases">
        <authorList>
            <person name="Castelo-Branco R."/>
            <person name="Eusebio N."/>
            <person name="Adriana R."/>
            <person name="Vieira A."/>
            <person name="Brugerolle De Fraissinette N."/>
            <person name="Rezende De Castro R."/>
            <person name="Schneider M.P."/>
            <person name="Vasconcelos V."/>
            <person name="Leao P.N."/>
        </authorList>
    </citation>
    <scope>NUCLEOTIDE SEQUENCE</scope>
    <source>
        <strain evidence="7">LEGE 11480</strain>
    </source>
</reference>
<dbReference type="InterPro" id="IPR050239">
    <property type="entry name" value="Sigma-70_RNA_pol_init_factors"/>
</dbReference>
<feature type="domain" description="RNA polymerase sigma-70" evidence="6">
    <location>
        <begin position="280"/>
        <end position="306"/>
    </location>
</feature>
<dbReference type="GO" id="GO:0006352">
    <property type="term" value="P:DNA-templated transcription initiation"/>
    <property type="evidence" value="ECO:0007669"/>
    <property type="project" value="InterPro"/>
</dbReference>
<dbReference type="Pfam" id="PF04539">
    <property type="entry name" value="Sigma70_r3"/>
    <property type="match status" value="1"/>
</dbReference>
<dbReference type="GO" id="GO:0003677">
    <property type="term" value="F:DNA binding"/>
    <property type="evidence" value="ECO:0007669"/>
    <property type="project" value="UniProtKB-KW"/>
</dbReference>
<dbReference type="Gene3D" id="1.10.601.10">
    <property type="entry name" value="RNA Polymerase Primary Sigma Factor"/>
    <property type="match status" value="2"/>
</dbReference>
<dbReference type="SUPFAM" id="SSF88946">
    <property type="entry name" value="Sigma2 domain of RNA polymerase sigma factors"/>
    <property type="match status" value="1"/>
</dbReference>
<evidence type="ECO:0000256" key="2">
    <source>
        <dbReference type="ARBA" id="ARBA00023015"/>
    </source>
</evidence>
<dbReference type="SUPFAM" id="SSF88659">
    <property type="entry name" value="Sigma3 and sigma4 domains of RNA polymerase sigma factors"/>
    <property type="match status" value="2"/>
</dbReference>
<accession>A0A928VPU4</accession>
<dbReference type="Pfam" id="PF04542">
    <property type="entry name" value="Sigma70_r2"/>
    <property type="match status" value="1"/>
</dbReference>
<dbReference type="InterPro" id="IPR013324">
    <property type="entry name" value="RNA_pol_sigma_r3/r4-like"/>
</dbReference>
<dbReference type="EMBL" id="JADEXQ010000033">
    <property type="protein sequence ID" value="MBE9030322.1"/>
    <property type="molecule type" value="Genomic_DNA"/>
</dbReference>
<evidence type="ECO:0000256" key="4">
    <source>
        <dbReference type="ARBA" id="ARBA00023125"/>
    </source>
</evidence>
<dbReference type="Pfam" id="PF00140">
    <property type="entry name" value="Sigma70_r1_2"/>
    <property type="match status" value="1"/>
</dbReference>
<keyword evidence="3" id="KW-0731">Sigma factor</keyword>
<dbReference type="InterPro" id="IPR013325">
    <property type="entry name" value="RNA_pol_sigma_r2"/>
</dbReference>
<dbReference type="PANTHER" id="PTHR30603:SF60">
    <property type="entry name" value="RNA POLYMERASE SIGMA FACTOR RPOD"/>
    <property type="match status" value="1"/>
</dbReference>
<dbReference type="InterPro" id="IPR014284">
    <property type="entry name" value="RNA_pol_sigma-70_dom"/>
</dbReference>
<keyword evidence="4" id="KW-0238">DNA-binding</keyword>
<keyword evidence="8" id="KW-1185">Reference proteome</keyword>
<dbReference type="Pfam" id="PF04545">
    <property type="entry name" value="Sigma70_r4"/>
    <property type="match status" value="1"/>
</dbReference>
<dbReference type="GO" id="GO:0016987">
    <property type="term" value="F:sigma factor activity"/>
    <property type="evidence" value="ECO:0007669"/>
    <property type="project" value="UniProtKB-KW"/>
</dbReference>
<evidence type="ECO:0000259" key="6">
    <source>
        <dbReference type="PROSITE" id="PS00716"/>
    </source>
</evidence>
<dbReference type="Proteomes" id="UP000625316">
    <property type="component" value="Unassembled WGS sequence"/>
</dbReference>